<keyword evidence="6" id="KW-1185">Reference proteome</keyword>
<dbReference type="GO" id="GO:0005886">
    <property type="term" value="C:plasma membrane"/>
    <property type="evidence" value="ECO:0007669"/>
    <property type="project" value="TreeGrafter"/>
</dbReference>
<keyword evidence="3 5" id="KW-0067">ATP-binding</keyword>
<sequence>MTTTTRFIEVENLHKSYLLPESGRINVLNGVTFSLEAGSTLAITGHSGSGKSTLLTLLAGLDSADHGRIVINNAVLTDMDARSLHRFRTTHLGIVFQQFHLLPHLTAGENICLPLELQGRSCSPDIRHSLLARVGLTARSEHLPGQLSGGECQRVAIARALAVKPLLLLADEPTGNLDLTTGRDVADLLFTLVQQEQMTLIVVTHNQELAARCSRQLHLTHGVLQ</sequence>
<dbReference type="PROSITE" id="PS00211">
    <property type="entry name" value="ABC_TRANSPORTER_1"/>
    <property type="match status" value="1"/>
</dbReference>
<organism evidence="5 6">
    <name type="scientific">Desulfobulbus oligotrophicus</name>
    <dbReference type="NCBI Taxonomy" id="1909699"/>
    <lineage>
        <taxon>Bacteria</taxon>
        <taxon>Pseudomonadati</taxon>
        <taxon>Thermodesulfobacteriota</taxon>
        <taxon>Desulfobulbia</taxon>
        <taxon>Desulfobulbales</taxon>
        <taxon>Desulfobulbaceae</taxon>
        <taxon>Desulfobulbus</taxon>
    </lineage>
</organism>
<dbReference type="InterPro" id="IPR015854">
    <property type="entry name" value="ABC_transpr_LolD-like"/>
</dbReference>
<dbReference type="InterPro" id="IPR017871">
    <property type="entry name" value="ABC_transporter-like_CS"/>
</dbReference>
<dbReference type="CDD" id="cd03255">
    <property type="entry name" value="ABC_MJ0796_LolCDE_FtsE"/>
    <property type="match status" value="1"/>
</dbReference>
<dbReference type="InterPro" id="IPR027417">
    <property type="entry name" value="P-loop_NTPase"/>
</dbReference>
<feature type="domain" description="ABC transporter" evidence="4">
    <location>
        <begin position="8"/>
        <end position="225"/>
    </location>
</feature>
<keyword evidence="2" id="KW-0547">Nucleotide-binding</keyword>
<dbReference type="SMART" id="SM00382">
    <property type="entry name" value="AAA"/>
    <property type="match status" value="1"/>
</dbReference>
<dbReference type="InterPro" id="IPR003593">
    <property type="entry name" value="AAA+_ATPase"/>
</dbReference>
<dbReference type="GO" id="GO:0022857">
    <property type="term" value="F:transmembrane transporter activity"/>
    <property type="evidence" value="ECO:0007669"/>
    <property type="project" value="TreeGrafter"/>
</dbReference>
<dbReference type="GO" id="GO:0016887">
    <property type="term" value="F:ATP hydrolysis activity"/>
    <property type="evidence" value="ECO:0007669"/>
    <property type="project" value="InterPro"/>
</dbReference>
<dbReference type="Gene3D" id="3.40.50.300">
    <property type="entry name" value="P-loop containing nucleotide triphosphate hydrolases"/>
    <property type="match status" value="1"/>
</dbReference>
<reference evidence="5 6" key="1">
    <citation type="submission" date="2020-05" db="EMBL/GenBank/DDBJ databases">
        <title>Complete genome of Desulfobulbus oligotrophicus.</title>
        <authorList>
            <person name="Podar M."/>
        </authorList>
    </citation>
    <scope>NUCLEOTIDE SEQUENCE [LARGE SCALE GENOMIC DNA]</scope>
    <source>
        <strain evidence="5 6">Prop6</strain>
    </source>
</reference>
<dbReference type="AlphaFoldDB" id="A0A7T5VFG0"/>
<accession>A0A7T5VFG0</accession>
<dbReference type="KEGG" id="dog:HP555_04575"/>
<dbReference type="GO" id="GO:0005524">
    <property type="term" value="F:ATP binding"/>
    <property type="evidence" value="ECO:0007669"/>
    <property type="project" value="UniProtKB-KW"/>
</dbReference>
<evidence type="ECO:0000256" key="1">
    <source>
        <dbReference type="ARBA" id="ARBA00022448"/>
    </source>
</evidence>
<evidence type="ECO:0000313" key="6">
    <source>
        <dbReference type="Proteomes" id="UP000596092"/>
    </source>
</evidence>
<dbReference type="Proteomes" id="UP000596092">
    <property type="component" value="Chromosome"/>
</dbReference>
<dbReference type="Pfam" id="PF00005">
    <property type="entry name" value="ABC_tran"/>
    <property type="match status" value="1"/>
</dbReference>
<name>A0A7T5VFG0_9BACT</name>
<dbReference type="PROSITE" id="PS50893">
    <property type="entry name" value="ABC_TRANSPORTER_2"/>
    <property type="match status" value="1"/>
</dbReference>
<gene>
    <name evidence="5" type="ORF">HP555_04575</name>
</gene>
<protein>
    <submittedName>
        <fullName evidence="5">ABC transporter ATP-binding protein</fullName>
    </submittedName>
</protein>
<keyword evidence="1" id="KW-0813">Transport</keyword>
<dbReference type="PANTHER" id="PTHR24220">
    <property type="entry name" value="IMPORT ATP-BINDING PROTEIN"/>
    <property type="match status" value="1"/>
</dbReference>
<dbReference type="EMBL" id="CP054140">
    <property type="protein sequence ID" value="QQG66945.1"/>
    <property type="molecule type" value="Genomic_DNA"/>
</dbReference>
<evidence type="ECO:0000313" key="5">
    <source>
        <dbReference type="EMBL" id="QQG66945.1"/>
    </source>
</evidence>
<evidence type="ECO:0000256" key="2">
    <source>
        <dbReference type="ARBA" id="ARBA00022741"/>
    </source>
</evidence>
<dbReference type="InterPro" id="IPR017911">
    <property type="entry name" value="MacB-like_ATP-bd"/>
</dbReference>
<proteinExistence type="predicted"/>
<evidence type="ECO:0000256" key="3">
    <source>
        <dbReference type="ARBA" id="ARBA00022840"/>
    </source>
</evidence>
<dbReference type="SUPFAM" id="SSF52540">
    <property type="entry name" value="P-loop containing nucleoside triphosphate hydrolases"/>
    <property type="match status" value="1"/>
</dbReference>
<dbReference type="InterPro" id="IPR003439">
    <property type="entry name" value="ABC_transporter-like_ATP-bd"/>
</dbReference>
<evidence type="ECO:0000259" key="4">
    <source>
        <dbReference type="PROSITE" id="PS50893"/>
    </source>
</evidence>